<name>A0A849XQ32_9FIRM</name>
<sequence>MSGKNRKDFAKMAEQNEYIKEAYECLEKMSADERKRREYEERQKILWDHNSFMKSAKIIGMREGREEGRKEGRKEGYREALVSIVIKKLQKGMSAEEIADFLEEDVLTIQRIYDIANTYAPEYDIEKIVQKLENTSGMKQK</sequence>
<reference evidence="1 2" key="2">
    <citation type="submission" date="2020-07" db="EMBL/GenBank/DDBJ databases">
        <title>Bacterial metabolism rescues the inhibition of intestinal drug absorption by food and drug additives.</title>
        <authorList>
            <person name="Zou L."/>
            <person name="Spanogiannopoulos P."/>
            <person name="Chien H.-C."/>
            <person name="Pieper L.M."/>
            <person name="Cai W."/>
            <person name="Khuri N."/>
            <person name="Pottel J."/>
            <person name="Vora B."/>
            <person name="Ni Z."/>
            <person name="Tsakalozou E."/>
            <person name="Zhang W."/>
            <person name="Shoichet B.K."/>
            <person name="Giacomini K.M."/>
            <person name="Turnbaugh P.J."/>
        </authorList>
    </citation>
    <scope>NUCLEOTIDE SEQUENCE [LARGE SCALE GENOMIC DNA]</scope>
    <source>
        <strain evidence="1 2">F22</strain>
    </source>
</reference>
<reference evidence="1 2" key="1">
    <citation type="submission" date="2020-04" db="EMBL/GenBank/DDBJ databases">
        <authorList>
            <person name="Pieper L."/>
        </authorList>
    </citation>
    <scope>NUCLEOTIDE SEQUENCE [LARGE SCALE GENOMIC DNA]</scope>
    <source>
        <strain evidence="1 2">F22</strain>
    </source>
</reference>
<dbReference type="EMBL" id="JABWDC010000024">
    <property type="protein sequence ID" value="NUN86511.1"/>
    <property type="molecule type" value="Genomic_DNA"/>
</dbReference>
<protein>
    <recommendedName>
        <fullName evidence="3">Transposase</fullName>
    </recommendedName>
</protein>
<gene>
    <name evidence="1" type="ORF">HUU93_07870</name>
</gene>
<evidence type="ECO:0008006" key="3">
    <source>
        <dbReference type="Google" id="ProtNLM"/>
    </source>
</evidence>
<dbReference type="AlphaFoldDB" id="A0A849XQ32"/>
<evidence type="ECO:0000313" key="1">
    <source>
        <dbReference type="EMBL" id="NUN86511.1"/>
    </source>
</evidence>
<organism evidence="1 2">
    <name type="scientific">Coprococcus comes</name>
    <dbReference type="NCBI Taxonomy" id="410072"/>
    <lineage>
        <taxon>Bacteria</taxon>
        <taxon>Bacillati</taxon>
        <taxon>Bacillota</taxon>
        <taxon>Clostridia</taxon>
        <taxon>Lachnospirales</taxon>
        <taxon>Lachnospiraceae</taxon>
        <taxon>Coprococcus</taxon>
    </lineage>
</organism>
<accession>A0A849XQ32</accession>
<evidence type="ECO:0000313" key="2">
    <source>
        <dbReference type="Proteomes" id="UP000554488"/>
    </source>
</evidence>
<proteinExistence type="predicted"/>
<dbReference type="Proteomes" id="UP000554488">
    <property type="component" value="Unassembled WGS sequence"/>
</dbReference>
<comment type="caution">
    <text evidence="1">The sequence shown here is derived from an EMBL/GenBank/DDBJ whole genome shotgun (WGS) entry which is preliminary data.</text>
</comment>